<evidence type="ECO:0000313" key="2">
    <source>
        <dbReference type="EMBL" id="KXT08104.1"/>
    </source>
</evidence>
<evidence type="ECO:0000313" key="3">
    <source>
        <dbReference type="Proteomes" id="UP000073492"/>
    </source>
</evidence>
<comment type="caution">
    <text evidence="2">The sequence shown here is derived from an EMBL/GenBank/DDBJ whole genome shotgun (WGS) entry which is preliminary data.</text>
</comment>
<dbReference type="AlphaFoldDB" id="A0A139I053"/>
<dbReference type="InterPro" id="IPR010730">
    <property type="entry name" value="HET"/>
</dbReference>
<dbReference type="PANTHER" id="PTHR33112:SF16">
    <property type="entry name" value="HETEROKARYON INCOMPATIBILITY DOMAIN-CONTAINING PROTEIN"/>
    <property type="match status" value="1"/>
</dbReference>
<evidence type="ECO:0000259" key="1">
    <source>
        <dbReference type="Pfam" id="PF06985"/>
    </source>
</evidence>
<sequence>MSLHCRRTCTILMYDPPRRMQPPNESTESFISPCSTDTCDYGIDDRSIQENANHPSIIQRVKFWLRECSEEHNTCPETRPESYPKRLLDLQKATLPATIQDAIDVARELNISHLWVDVLCIVQDDDGTDWKAHAGMMHHIYGEAKLALCACSALSSTEGFRSDQELSPVARRSA</sequence>
<proteinExistence type="predicted"/>
<keyword evidence="3" id="KW-1185">Reference proteome</keyword>
<gene>
    <name evidence="2" type="ORF">AC579_9206</name>
</gene>
<dbReference type="Pfam" id="PF06985">
    <property type="entry name" value="HET"/>
    <property type="match status" value="1"/>
</dbReference>
<name>A0A139I053_9PEZI</name>
<dbReference type="Proteomes" id="UP000073492">
    <property type="component" value="Unassembled WGS sequence"/>
</dbReference>
<reference evidence="2 3" key="1">
    <citation type="submission" date="2015-07" db="EMBL/GenBank/DDBJ databases">
        <title>Comparative genomics of the Sigatoka disease complex on banana suggests a link between parallel evolutionary changes in Pseudocercospora fijiensis and Pseudocercospora eumusae and increased virulence on the banana host.</title>
        <authorList>
            <person name="Chang T.-C."/>
            <person name="Salvucci A."/>
            <person name="Crous P.W."/>
            <person name="Stergiopoulos I."/>
        </authorList>
    </citation>
    <scope>NUCLEOTIDE SEQUENCE [LARGE SCALE GENOMIC DNA]</scope>
    <source>
        <strain evidence="2 3">CBS 116634</strain>
    </source>
</reference>
<accession>A0A139I053</accession>
<feature type="domain" description="Heterokaryon incompatibility" evidence="1">
    <location>
        <begin position="88"/>
        <end position="168"/>
    </location>
</feature>
<dbReference type="EMBL" id="LFZO01000492">
    <property type="protein sequence ID" value="KXT08104.1"/>
    <property type="molecule type" value="Genomic_DNA"/>
</dbReference>
<dbReference type="PANTHER" id="PTHR33112">
    <property type="entry name" value="DOMAIN PROTEIN, PUTATIVE-RELATED"/>
    <property type="match status" value="1"/>
</dbReference>
<organism evidence="2 3">
    <name type="scientific">Pseudocercospora musae</name>
    <dbReference type="NCBI Taxonomy" id="113226"/>
    <lineage>
        <taxon>Eukaryota</taxon>
        <taxon>Fungi</taxon>
        <taxon>Dikarya</taxon>
        <taxon>Ascomycota</taxon>
        <taxon>Pezizomycotina</taxon>
        <taxon>Dothideomycetes</taxon>
        <taxon>Dothideomycetidae</taxon>
        <taxon>Mycosphaerellales</taxon>
        <taxon>Mycosphaerellaceae</taxon>
        <taxon>Pseudocercospora</taxon>
    </lineage>
</organism>
<protein>
    <recommendedName>
        <fullName evidence="1">Heterokaryon incompatibility domain-containing protein</fullName>
    </recommendedName>
</protein>